<feature type="domain" description="Thiaminase-2/PQQC" evidence="5">
    <location>
        <begin position="19"/>
        <end position="219"/>
    </location>
</feature>
<dbReference type="InterPro" id="IPR004399">
    <property type="entry name" value="HMP/HMP-P_kinase_dom"/>
</dbReference>
<evidence type="ECO:0008006" key="9">
    <source>
        <dbReference type="Google" id="ProtNLM"/>
    </source>
</evidence>
<gene>
    <name evidence="7" type="ORF">AaE_013540</name>
</gene>
<dbReference type="SUPFAM" id="SSF48613">
    <property type="entry name" value="Heme oxygenase-like"/>
    <property type="match status" value="1"/>
</dbReference>
<dbReference type="Proteomes" id="UP000469452">
    <property type="component" value="Unassembled WGS sequence"/>
</dbReference>
<evidence type="ECO:0000313" key="7">
    <source>
        <dbReference type="EMBL" id="KAF0707591.1"/>
    </source>
</evidence>
<dbReference type="GO" id="GO:0008972">
    <property type="term" value="F:phosphomethylpyrimidine kinase activity"/>
    <property type="evidence" value="ECO:0007669"/>
    <property type="project" value="InterPro"/>
</dbReference>
<evidence type="ECO:0000256" key="2">
    <source>
        <dbReference type="ARBA" id="ARBA00022741"/>
    </source>
</evidence>
<evidence type="ECO:0000259" key="5">
    <source>
        <dbReference type="Pfam" id="PF03070"/>
    </source>
</evidence>
<evidence type="ECO:0000259" key="6">
    <source>
        <dbReference type="Pfam" id="PF08543"/>
    </source>
</evidence>
<keyword evidence="2" id="KW-0547">Nucleotide-binding</keyword>
<evidence type="ECO:0000256" key="4">
    <source>
        <dbReference type="ARBA" id="ARBA00022840"/>
    </source>
</evidence>
<evidence type="ECO:0000256" key="1">
    <source>
        <dbReference type="ARBA" id="ARBA00022679"/>
    </source>
</evidence>
<organism evidence="7 8">
    <name type="scientific">Aphanomyces astaci</name>
    <name type="common">Crayfish plague agent</name>
    <dbReference type="NCBI Taxonomy" id="112090"/>
    <lineage>
        <taxon>Eukaryota</taxon>
        <taxon>Sar</taxon>
        <taxon>Stramenopiles</taxon>
        <taxon>Oomycota</taxon>
        <taxon>Saprolegniomycetes</taxon>
        <taxon>Saprolegniales</taxon>
        <taxon>Verrucalvaceae</taxon>
        <taxon>Aphanomyces</taxon>
    </lineage>
</organism>
<reference evidence="7 8" key="1">
    <citation type="submission" date="2019-06" db="EMBL/GenBank/DDBJ databases">
        <title>Genomics analysis of Aphanomyces spp. identifies a new class of oomycete effector associated with host adaptation.</title>
        <authorList>
            <person name="Gaulin E."/>
        </authorList>
    </citation>
    <scope>NUCLEOTIDE SEQUENCE [LARGE SCALE GENOMIC DNA]</scope>
    <source>
        <strain evidence="7 8">E</strain>
    </source>
</reference>
<feature type="domain" description="Pyridoxamine kinase/Phosphomethylpyrimidine kinase" evidence="6">
    <location>
        <begin position="330"/>
        <end position="573"/>
    </location>
</feature>
<dbReference type="InterPro" id="IPR016084">
    <property type="entry name" value="Haem_Oase-like_multi-hlx"/>
</dbReference>
<keyword evidence="1" id="KW-0808">Transferase</keyword>
<dbReference type="AlphaFoldDB" id="A0A6A4Z9K5"/>
<evidence type="ECO:0000256" key="3">
    <source>
        <dbReference type="ARBA" id="ARBA00022777"/>
    </source>
</evidence>
<dbReference type="GO" id="GO:0008902">
    <property type="term" value="F:hydroxymethylpyrimidine kinase activity"/>
    <property type="evidence" value="ECO:0007669"/>
    <property type="project" value="TreeGrafter"/>
</dbReference>
<dbReference type="InterPro" id="IPR013749">
    <property type="entry name" value="PM/HMP-P_kinase-1"/>
</dbReference>
<dbReference type="CDD" id="cd19368">
    <property type="entry name" value="TenA_C_AtTH2-like"/>
    <property type="match status" value="1"/>
</dbReference>
<dbReference type="CDD" id="cd01169">
    <property type="entry name" value="HMPP_kinase"/>
    <property type="match status" value="1"/>
</dbReference>
<dbReference type="Pfam" id="PF08543">
    <property type="entry name" value="Phos_pyr_kin"/>
    <property type="match status" value="1"/>
</dbReference>
<keyword evidence="4" id="KW-0067">ATP-binding</keyword>
<accession>A0A6A4Z9K5</accession>
<dbReference type="PANTHER" id="PTHR20858">
    <property type="entry name" value="PHOSPHOMETHYLPYRIMIDINE KINASE"/>
    <property type="match status" value="1"/>
</dbReference>
<dbReference type="NCBIfam" id="TIGR00097">
    <property type="entry name" value="HMP-P_kinase"/>
    <property type="match status" value="1"/>
</dbReference>
<proteinExistence type="predicted"/>
<dbReference type="PANTHER" id="PTHR20858:SF17">
    <property type="entry name" value="HYDROXYMETHYLPYRIMIDINE_PHOSPHOMETHYLPYRIMIDINE KINASE THI20-RELATED"/>
    <property type="match status" value="1"/>
</dbReference>
<dbReference type="InterPro" id="IPR004305">
    <property type="entry name" value="Thiaminase-2/PQQC"/>
</dbReference>
<name>A0A6A4Z9K5_APHAT</name>
<dbReference type="GO" id="GO:0005829">
    <property type="term" value="C:cytosol"/>
    <property type="evidence" value="ECO:0007669"/>
    <property type="project" value="TreeGrafter"/>
</dbReference>
<dbReference type="EMBL" id="VJMI01019346">
    <property type="protein sequence ID" value="KAF0707591.1"/>
    <property type="molecule type" value="Genomic_DNA"/>
</dbReference>
<evidence type="ECO:0000313" key="8">
    <source>
        <dbReference type="Proteomes" id="UP000469452"/>
    </source>
</evidence>
<dbReference type="SUPFAM" id="SSF53613">
    <property type="entry name" value="Ribokinase-like"/>
    <property type="match status" value="1"/>
</dbReference>
<protein>
    <recommendedName>
        <fullName evidence="9">Phosphomethylpyrimidine kinase</fullName>
    </recommendedName>
</protein>
<dbReference type="InterPro" id="IPR029056">
    <property type="entry name" value="Ribokinase-like"/>
</dbReference>
<dbReference type="Gene3D" id="3.40.1190.20">
    <property type="match status" value="1"/>
</dbReference>
<sequence>MTATLSQRLWACTAHESQACLFHAFVLGIGTGDLPIESFQNFLLQDAFYLHGFLQSFAHAITKASSPADTITLVSLMQGVNDELKLHASYMQSWGIDLTVVETTVPTAATRAYVDFLLSTAKTSPTVAEILAAMVPCARLYAFLGQNLQAAIQSFTSSDGHSNRYAKWIDTYASPDFEASAATIEQLLDTTAARDGISEARLLPLYTRAMHLEFNFFEAYFPLHRLSTIIHPMSISTPDNELIVATAPAGPAFTGSTLAFALAQRQSTSVLVAPKRLTLDSPLTPSQRSALEAMCQWSQPSSTSGTVDSAVASAVLRLNVPRVLCIAGSDSGGGAGIQADMKACTAQGVFSTSALTAITVQDTKGVHGIHNVPLDTLSAQINCVLDDIGTTVIKTGMLASADIIRCVVDAVAHRNLPLVVDPVMVSTSGHRLLQSEAHRSLVTDLFPIALLITPNLPEASVLLDGRVIASVADMQQAAVDLMALGRSKFVLVKGGHLESDTVVDVLYDGESFDLFSSPRVHTTNTHGTGCTLAAAIAANYAKVADLKLAVRLAIRYVQSILHGSRDIKIGHGDNGPMLHWL</sequence>
<dbReference type="FunFam" id="3.40.1190.20:FF:000003">
    <property type="entry name" value="Phosphomethylpyrimidine kinase ThiD"/>
    <property type="match status" value="1"/>
</dbReference>
<dbReference type="Pfam" id="PF03070">
    <property type="entry name" value="TENA_THI-4"/>
    <property type="match status" value="1"/>
</dbReference>
<dbReference type="GO" id="GO:0005524">
    <property type="term" value="F:ATP binding"/>
    <property type="evidence" value="ECO:0007669"/>
    <property type="project" value="UniProtKB-KW"/>
</dbReference>
<dbReference type="Gene3D" id="1.20.910.10">
    <property type="entry name" value="Heme oxygenase-like"/>
    <property type="match status" value="1"/>
</dbReference>
<comment type="caution">
    <text evidence="7">The sequence shown here is derived from an EMBL/GenBank/DDBJ whole genome shotgun (WGS) entry which is preliminary data.</text>
</comment>
<keyword evidence="3" id="KW-0418">Kinase</keyword>
<dbReference type="GO" id="GO:0009228">
    <property type="term" value="P:thiamine biosynthetic process"/>
    <property type="evidence" value="ECO:0007669"/>
    <property type="project" value="InterPro"/>
</dbReference>
<dbReference type="VEuPathDB" id="FungiDB:H257_16143"/>